<name>A0ABV6UXL8_9ACTN</name>
<gene>
    <name evidence="10" type="ORF">ACEZDJ_33305</name>
</gene>
<keyword evidence="8" id="KW-0732">Signal</keyword>
<dbReference type="PANTHER" id="PTHR30582:SF2">
    <property type="entry name" value="L,D-TRANSPEPTIDASE YCIB-RELATED"/>
    <property type="match status" value="1"/>
</dbReference>
<dbReference type="CDD" id="cd16913">
    <property type="entry name" value="YkuD_like"/>
    <property type="match status" value="1"/>
</dbReference>
<dbReference type="Pfam" id="PF03734">
    <property type="entry name" value="YkuD"/>
    <property type="match status" value="1"/>
</dbReference>
<dbReference type="Gene3D" id="2.60.40.3780">
    <property type="match status" value="1"/>
</dbReference>
<dbReference type="InterPro" id="IPR050979">
    <property type="entry name" value="LD-transpeptidase"/>
</dbReference>
<dbReference type="PROSITE" id="PS52029">
    <property type="entry name" value="LD_TPASE"/>
    <property type="match status" value="1"/>
</dbReference>
<evidence type="ECO:0000256" key="7">
    <source>
        <dbReference type="PROSITE-ProRule" id="PRU01373"/>
    </source>
</evidence>
<dbReference type="SUPFAM" id="SSF141523">
    <property type="entry name" value="L,D-transpeptidase catalytic domain-like"/>
    <property type="match status" value="1"/>
</dbReference>
<evidence type="ECO:0000313" key="11">
    <source>
        <dbReference type="Proteomes" id="UP001592528"/>
    </source>
</evidence>
<evidence type="ECO:0000256" key="3">
    <source>
        <dbReference type="ARBA" id="ARBA00022960"/>
    </source>
</evidence>
<dbReference type="Proteomes" id="UP001592528">
    <property type="component" value="Unassembled WGS sequence"/>
</dbReference>
<keyword evidence="5" id="KW-0012">Acyltransferase</keyword>
<evidence type="ECO:0000256" key="2">
    <source>
        <dbReference type="ARBA" id="ARBA00022679"/>
    </source>
</evidence>
<keyword evidence="4 7" id="KW-0573">Peptidoglycan synthesis</keyword>
<dbReference type="RefSeq" id="WP_030248518.1">
    <property type="nucleotide sequence ID" value="NZ_JBHEZZ010000027.1"/>
</dbReference>
<evidence type="ECO:0000256" key="6">
    <source>
        <dbReference type="ARBA" id="ARBA00023316"/>
    </source>
</evidence>
<dbReference type="EMBL" id="JBHEZZ010000027">
    <property type="protein sequence ID" value="MFC1406182.1"/>
    <property type="molecule type" value="Genomic_DNA"/>
</dbReference>
<dbReference type="Pfam" id="PF17964">
    <property type="entry name" value="Big_10"/>
    <property type="match status" value="1"/>
</dbReference>
<evidence type="ECO:0000256" key="4">
    <source>
        <dbReference type="ARBA" id="ARBA00022984"/>
    </source>
</evidence>
<protein>
    <submittedName>
        <fullName evidence="10">Ig-like domain-containing protein</fullName>
    </submittedName>
</protein>
<evidence type="ECO:0000256" key="8">
    <source>
        <dbReference type="SAM" id="SignalP"/>
    </source>
</evidence>
<dbReference type="PROSITE" id="PS51257">
    <property type="entry name" value="PROKAR_LIPOPROTEIN"/>
    <property type="match status" value="1"/>
</dbReference>
<evidence type="ECO:0000256" key="5">
    <source>
        <dbReference type="ARBA" id="ARBA00023315"/>
    </source>
</evidence>
<feature type="signal peptide" evidence="8">
    <location>
        <begin position="1"/>
        <end position="18"/>
    </location>
</feature>
<comment type="caution">
    <text evidence="10">The sequence shown here is derived from an EMBL/GenBank/DDBJ whole genome shotgun (WGS) entry which is preliminary data.</text>
</comment>
<accession>A0ABV6UXL8</accession>
<evidence type="ECO:0000256" key="1">
    <source>
        <dbReference type="ARBA" id="ARBA00004752"/>
    </source>
</evidence>
<sequence length="411" mass="43265">MRARFLAAAALTAGPLLLCGCSGGSSLGHESSVDAAGLVSLSPSGRTVDPDLPVVVTAAHGQLTDVVVTDAGGRRVAGAIAADDRSWRSSAPLSAGQQYTVRISADNGDGGRGTTVQQFATKPAPKTLTVKLTPGDKAVYGVGEPITATLSTPVHDPAARKAVERGLTVDSTPSVQGGWYWVDDSTLHFRPRTYWPAHAAVSAAFSMQGLPVGAGLYAGAPSRISFSTGDKVLALTDAGSDEMTVYRNDKVIRTLPITTGKPGFSTRSGFKVILEQSPVVYMNSTTIGIPAGSSESYHLDVHWDTRVTWSGEYVHAAPWSVDQQGVANVSHGCTGMSTENAHWFYDTVRRGDVVDVVNSRGHQMETFSNGFGDWNLSWDDWLKGSALGRPVDTGAVDGRTAAEVGHLRPEA</sequence>
<comment type="pathway">
    <text evidence="1 7">Cell wall biogenesis; peptidoglycan biosynthesis.</text>
</comment>
<dbReference type="PANTHER" id="PTHR30582">
    <property type="entry name" value="L,D-TRANSPEPTIDASE"/>
    <property type="match status" value="1"/>
</dbReference>
<organism evidence="10 11">
    <name type="scientific">Streptacidiphilus cavernicola</name>
    <dbReference type="NCBI Taxonomy" id="3342716"/>
    <lineage>
        <taxon>Bacteria</taxon>
        <taxon>Bacillati</taxon>
        <taxon>Actinomycetota</taxon>
        <taxon>Actinomycetes</taxon>
        <taxon>Kitasatosporales</taxon>
        <taxon>Streptomycetaceae</taxon>
        <taxon>Streptacidiphilus</taxon>
    </lineage>
</organism>
<feature type="chain" id="PRO_5047499288" evidence="8">
    <location>
        <begin position="19"/>
        <end position="411"/>
    </location>
</feature>
<dbReference type="InterPro" id="IPR041280">
    <property type="entry name" value="Big_10"/>
</dbReference>
<feature type="domain" description="L,D-TPase catalytic" evidence="9">
    <location>
        <begin position="232"/>
        <end position="357"/>
    </location>
</feature>
<dbReference type="Gene3D" id="2.40.440.10">
    <property type="entry name" value="L,D-transpeptidase catalytic domain-like"/>
    <property type="match status" value="1"/>
</dbReference>
<dbReference type="InterPro" id="IPR038063">
    <property type="entry name" value="Transpep_catalytic_dom"/>
</dbReference>
<evidence type="ECO:0000259" key="9">
    <source>
        <dbReference type="PROSITE" id="PS52029"/>
    </source>
</evidence>
<proteinExistence type="predicted"/>
<evidence type="ECO:0000313" key="10">
    <source>
        <dbReference type="EMBL" id="MFC1406182.1"/>
    </source>
</evidence>
<keyword evidence="3 7" id="KW-0133">Cell shape</keyword>
<dbReference type="InterPro" id="IPR005490">
    <property type="entry name" value="LD_TPept_cat_dom"/>
</dbReference>
<feature type="active site" description="Nucleophile" evidence="7">
    <location>
        <position position="333"/>
    </location>
</feature>
<keyword evidence="2" id="KW-0808">Transferase</keyword>
<keyword evidence="6 7" id="KW-0961">Cell wall biogenesis/degradation</keyword>
<dbReference type="Gene3D" id="2.60.40.3710">
    <property type="match status" value="1"/>
</dbReference>
<reference evidence="10 11" key="1">
    <citation type="submission" date="2024-09" db="EMBL/GenBank/DDBJ databases">
        <authorList>
            <person name="Lee S.D."/>
        </authorList>
    </citation>
    <scope>NUCLEOTIDE SEQUENCE [LARGE SCALE GENOMIC DNA]</scope>
    <source>
        <strain evidence="10 11">N1-5</strain>
    </source>
</reference>
<feature type="active site" description="Proton donor/acceptor" evidence="7">
    <location>
        <position position="315"/>
    </location>
</feature>
<keyword evidence="11" id="KW-1185">Reference proteome</keyword>